<comment type="similarity">
    <text evidence="1">Belongs to the methyltransferase superfamily. L-isoaspartyl/D-aspartyl protein methyltransferase family.</text>
</comment>
<evidence type="ECO:0000313" key="5">
    <source>
        <dbReference type="Proteomes" id="UP000681075"/>
    </source>
</evidence>
<dbReference type="PANTHER" id="PTHR11579">
    <property type="entry name" value="PROTEIN-L-ISOASPARTATE O-METHYLTRANSFERASE"/>
    <property type="match status" value="1"/>
</dbReference>
<proteinExistence type="inferred from homology"/>
<dbReference type="RefSeq" id="WP_420241355.1">
    <property type="nucleotide sequence ID" value="NZ_BOPV01000001.1"/>
</dbReference>
<dbReference type="CDD" id="cd02440">
    <property type="entry name" value="AdoMet_MTases"/>
    <property type="match status" value="1"/>
</dbReference>
<dbReference type="EMBL" id="BOPV01000001">
    <property type="protein sequence ID" value="GIL38367.1"/>
    <property type="molecule type" value="Genomic_DNA"/>
</dbReference>
<dbReference type="PANTHER" id="PTHR11579:SF18">
    <property type="entry name" value="PROTEIN-L-ISOASPARTATE O-METHYLTRANSFERASE"/>
    <property type="match status" value="1"/>
</dbReference>
<dbReference type="Gene3D" id="3.40.50.150">
    <property type="entry name" value="Vaccinia Virus protein VP39"/>
    <property type="match status" value="1"/>
</dbReference>
<keyword evidence="5" id="KW-1185">Reference proteome</keyword>
<evidence type="ECO:0000256" key="1">
    <source>
        <dbReference type="ARBA" id="ARBA00005369"/>
    </source>
</evidence>
<gene>
    <name evidence="4" type="primary">pcm_1</name>
    <name evidence="4" type="ORF">TMPK1_06040</name>
</gene>
<dbReference type="Proteomes" id="UP000681075">
    <property type="component" value="Unassembled WGS sequence"/>
</dbReference>
<evidence type="ECO:0000256" key="3">
    <source>
        <dbReference type="ARBA" id="ARBA00030757"/>
    </source>
</evidence>
<evidence type="ECO:0000313" key="4">
    <source>
        <dbReference type="EMBL" id="GIL38367.1"/>
    </source>
</evidence>
<accession>A0A8S8XAI6</accession>
<dbReference type="GO" id="GO:0005737">
    <property type="term" value="C:cytoplasm"/>
    <property type="evidence" value="ECO:0007669"/>
    <property type="project" value="TreeGrafter"/>
</dbReference>
<evidence type="ECO:0000256" key="2">
    <source>
        <dbReference type="ARBA" id="ARBA00013346"/>
    </source>
</evidence>
<organism evidence="4 5">
    <name type="scientific">Roseiterribacter gracilis</name>
    <dbReference type="NCBI Taxonomy" id="2812848"/>
    <lineage>
        <taxon>Bacteria</taxon>
        <taxon>Pseudomonadati</taxon>
        <taxon>Pseudomonadota</taxon>
        <taxon>Alphaproteobacteria</taxon>
        <taxon>Rhodospirillales</taxon>
        <taxon>Roseiterribacteraceae</taxon>
        <taxon>Roseiterribacter</taxon>
    </lineage>
</organism>
<comment type="caution">
    <text evidence="4">The sequence shown here is derived from an EMBL/GenBank/DDBJ whole genome shotgun (WGS) entry which is preliminary data.</text>
</comment>
<reference evidence="4" key="1">
    <citation type="submission" date="2021-02" db="EMBL/GenBank/DDBJ databases">
        <title>Genome sequence of Rhodospirillales sp. strain TMPK1 isolated from soil.</title>
        <authorList>
            <person name="Nakai R."/>
            <person name="Kusada H."/>
            <person name="Tamaki H."/>
        </authorList>
    </citation>
    <scope>NUCLEOTIDE SEQUENCE</scope>
    <source>
        <strain evidence="4">TMPK1</strain>
    </source>
</reference>
<dbReference type="AlphaFoldDB" id="A0A8S8XAI6"/>
<sequence>MQVSDARLATARTNMVDGQIRPNKVTDIAILAAFLDVPRESFAPTRFRDVAYVDETLSFGGGRYLTEPAVLARLLQAALPRPTERALIIGGGSGYSAAILARLVSSVIVVEQDAALLAQARMQLAHVTNVTLRQGALVDGAADAAPFDVILIDGAVEQIPAALDAQLAESGRLVTVRRENGTLGRAILRERDGGALSTRVLFDAGTPVLPGFERGQEFSL</sequence>
<dbReference type="GO" id="GO:0004719">
    <property type="term" value="F:protein-L-isoaspartate (D-aspartate) O-methyltransferase activity"/>
    <property type="evidence" value="ECO:0007669"/>
    <property type="project" value="InterPro"/>
</dbReference>
<dbReference type="InterPro" id="IPR029063">
    <property type="entry name" value="SAM-dependent_MTases_sf"/>
</dbReference>
<dbReference type="SUPFAM" id="SSF53335">
    <property type="entry name" value="S-adenosyl-L-methionine-dependent methyltransferases"/>
    <property type="match status" value="1"/>
</dbReference>
<protein>
    <recommendedName>
        <fullName evidence="2">Protein-L-isoaspartate O-methyltransferase</fullName>
    </recommendedName>
    <alternativeName>
        <fullName evidence="3">Protein L-isoaspartyl methyltransferase</fullName>
    </alternativeName>
</protein>
<dbReference type="InterPro" id="IPR000682">
    <property type="entry name" value="PCMT"/>
</dbReference>
<dbReference type="Pfam" id="PF01135">
    <property type="entry name" value="PCMT"/>
    <property type="match status" value="1"/>
</dbReference>
<name>A0A8S8XAI6_9PROT</name>